<dbReference type="SUPFAM" id="SSF57850">
    <property type="entry name" value="RING/U-box"/>
    <property type="match status" value="1"/>
</dbReference>
<feature type="domain" description="SPX" evidence="7">
    <location>
        <begin position="1"/>
        <end position="341"/>
    </location>
</feature>
<evidence type="ECO:0000256" key="3">
    <source>
        <dbReference type="ARBA" id="ARBA00022833"/>
    </source>
</evidence>
<dbReference type="PROSITE" id="PS00518">
    <property type="entry name" value="ZF_RING_1"/>
    <property type="match status" value="1"/>
</dbReference>
<comment type="caution">
    <text evidence="8">The sequence shown here is derived from an EMBL/GenBank/DDBJ whole genome shotgun (WGS) entry which is preliminary data.</text>
</comment>
<evidence type="ECO:0000256" key="2">
    <source>
        <dbReference type="ARBA" id="ARBA00022771"/>
    </source>
</evidence>
<dbReference type="EMBL" id="AAYY01000004">
    <property type="protein sequence ID" value="EDP43959.1"/>
    <property type="molecule type" value="Genomic_DNA"/>
</dbReference>
<evidence type="ECO:0000313" key="8">
    <source>
        <dbReference type="EMBL" id="EDP43959.1"/>
    </source>
</evidence>
<keyword evidence="1" id="KW-0479">Metal-binding</keyword>
<dbReference type="VEuPathDB" id="FungiDB:MGL_1356"/>
<dbReference type="InterPro" id="IPR018957">
    <property type="entry name" value="Znf_C3HC4_RING-type"/>
</dbReference>
<feature type="compositionally biased region" description="Low complexity" evidence="5">
    <location>
        <begin position="78"/>
        <end position="97"/>
    </location>
</feature>
<dbReference type="Proteomes" id="UP000008837">
    <property type="component" value="Unassembled WGS sequence"/>
</dbReference>
<keyword evidence="2 4" id="KW-0863">Zinc-finger</keyword>
<dbReference type="InterPro" id="IPR004331">
    <property type="entry name" value="SPX_dom"/>
</dbReference>
<evidence type="ECO:0008006" key="10">
    <source>
        <dbReference type="Google" id="ProtNLM"/>
    </source>
</evidence>
<accession>A8PX80</accession>
<evidence type="ECO:0000256" key="5">
    <source>
        <dbReference type="SAM" id="MobiDB-lite"/>
    </source>
</evidence>
<dbReference type="KEGG" id="mgl:MGL_1356"/>
<dbReference type="GeneID" id="5855480"/>
<dbReference type="OrthoDB" id="5588846at2759"/>
<dbReference type="InParanoid" id="A8PX80"/>
<feature type="region of interest" description="Disordered" evidence="5">
    <location>
        <begin position="1"/>
        <end position="37"/>
    </location>
</feature>
<feature type="compositionally biased region" description="Polar residues" evidence="5">
    <location>
        <begin position="101"/>
        <end position="115"/>
    </location>
</feature>
<evidence type="ECO:0000256" key="4">
    <source>
        <dbReference type="PROSITE-ProRule" id="PRU00175"/>
    </source>
</evidence>
<dbReference type="PANTHER" id="PTHR23327:SF51">
    <property type="entry name" value="TRANSCRIPTIONAL REGULATOR OF YEAST FORM ADHERENCE 3"/>
    <property type="match status" value="1"/>
</dbReference>
<dbReference type="Pfam" id="PF03105">
    <property type="entry name" value="SPX"/>
    <property type="match status" value="1"/>
</dbReference>
<dbReference type="InterPro" id="IPR013083">
    <property type="entry name" value="Znf_RING/FYVE/PHD"/>
</dbReference>
<reference evidence="8 9" key="1">
    <citation type="journal article" date="2007" name="Proc. Natl. Acad. Sci. U.S.A.">
        <title>Dandruff-associated Malassezia genomes reveal convergent and divergent virulence traits shared with plant and human fungal pathogens.</title>
        <authorList>
            <person name="Xu J."/>
            <person name="Saunders C.W."/>
            <person name="Hu P."/>
            <person name="Grant R.A."/>
            <person name="Boekhout T."/>
            <person name="Kuramae E.E."/>
            <person name="Kronstad J.W."/>
            <person name="Deangelis Y.M."/>
            <person name="Reeder N.L."/>
            <person name="Johnstone K.R."/>
            <person name="Leland M."/>
            <person name="Fieno A.M."/>
            <person name="Begley W.M."/>
            <person name="Sun Y."/>
            <person name="Lacey M.P."/>
            <person name="Chaudhary T."/>
            <person name="Keough T."/>
            <person name="Chu L."/>
            <person name="Sears R."/>
            <person name="Yuan B."/>
            <person name="Dawson T.L.Jr."/>
        </authorList>
    </citation>
    <scope>NUCLEOTIDE SEQUENCE [LARGE SCALE GENOMIC DNA]</scope>
    <source>
        <strain evidence="9">ATCC MYA-4612 / CBS 7966</strain>
    </source>
</reference>
<gene>
    <name evidence="8" type="ORF">MGL_1356</name>
</gene>
<dbReference type="GO" id="GO:0008270">
    <property type="term" value="F:zinc ion binding"/>
    <property type="evidence" value="ECO:0007669"/>
    <property type="project" value="UniProtKB-KW"/>
</dbReference>
<keyword evidence="9" id="KW-1185">Reference proteome</keyword>
<dbReference type="InterPro" id="IPR017907">
    <property type="entry name" value="Znf_RING_CS"/>
</dbReference>
<dbReference type="PROSITE" id="PS51382">
    <property type="entry name" value="SPX"/>
    <property type="match status" value="1"/>
</dbReference>
<feature type="compositionally biased region" description="Acidic residues" evidence="5">
    <location>
        <begin position="9"/>
        <end position="23"/>
    </location>
</feature>
<dbReference type="InterPro" id="IPR001841">
    <property type="entry name" value="Znf_RING"/>
</dbReference>
<feature type="region of interest" description="Disordered" evidence="5">
    <location>
        <begin position="68"/>
        <end position="115"/>
    </location>
</feature>
<protein>
    <recommendedName>
        <fullName evidence="10">RING-type domain-containing protein</fullName>
    </recommendedName>
</protein>
<keyword evidence="3" id="KW-0862">Zinc</keyword>
<dbReference type="STRING" id="425265.A8PX80"/>
<dbReference type="SMART" id="SM00184">
    <property type="entry name" value="RING"/>
    <property type="match status" value="1"/>
</dbReference>
<dbReference type="PANTHER" id="PTHR23327">
    <property type="entry name" value="RING FINGER PROTEIN 127"/>
    <property type="match status" value="1"/>
</dbReference>
<sequence>MQEKQPELFPDDETIDTDTIDPEESSHSGAKKQWIEAKSGRRAWGEYELFDDSFGVHPQIVLHVESPNALTPVDSPDTPGSDHMSSSTSSSPGTFTRTPRKNSMASRSLRHSIQQLDLGKPAQEIPTIASRDYKGAEEMNEVAPGFHHRRIVIPLKADERFFDLLILAIRRLLQLHVSQQRTLTMHVESLCSTIAEVASPVNSHNDMYVWREIFSLWLEFDIFEGTREKDRGEMSVAASESRLHKYLEALEKRGLLTPHQSIEQRGKTLAGTLDSWALQAFSPTNPLTDPRSIATLEHFLRLNVALVTIKRFERLNIETIRKLFKKHAKKTSLHIRENINRISSSSKAQQLLRAASFDSPIPELDWSHASVGDVLKSLTALAPSKFQASFQLSLPRIVSCLLTKALMPVLPSVDDYSCSVCTSIAWHPIRLCCGHLFCIRCLVKLQKQGMNECPLCRAPNAVRDADENNLDCDMMKYLQEWFPREVEEKIKENKSDRSVEQRHEKQVRRKNRWARFRTRYHPENEPQRECVIS</sequence>
<dbReference type="RefSeq" id="XP_001731173.1">
    <property type="nucleotide sequence ID" value="XM_001731121.1"/>
</dbReference>
<proteinExistence type="predicted"/>
<organism evidence="8 9">
    <name type="scientific">Malassezia globosa (strain ATCC MYA-4612 / CBS 7966)</name>
    <name type="common">Dandruff-associated fungus</name>
    <dbReference type="NCBI Taxonomy" id="425265"/>
    <lineage>
        <taxon>Eukaryota</taxon>
        <taxon>Fungi</taxon>
        <taxon>Dikarya</taxon>
        <taxon>Basidiomycota</taxon>
        <taxon>Ustilaginomycotina</taxon>
        <taxon>Malasseziomycetes</taxon>
        <taxon>Malasseziales</taxon>
        <taxon>Malasseziaceae</taxon>
        <taxon>Malassezia</taxon>
    </lineage>
</organism>
<dbReference type="OMA" id="QRECVIS"/>
<evidence type="ECO:0000259" key="7">
    <source>
        <dbReference type="PROSITE" id="PS51382"/>
    </source>
</evidence>
<dbReference type="Gene3D" id="3.30.40.10">
    <property type="entry name" value="Zinc/RING finger domain, C3HC4 (zinc finger)"/>
    <property type="match status" value="1"/>
</dbReference>
<feature type="domain" description="RING-type" evidence="6">
    <location>
        <begin position="418"/>
        <end position="457"/>
    </location>
</feature>
<dbReference type="AlphaFoldDB" id="A8PX80"/>
<evidence type="ECO:0000256" key="1">
    <source>
        <dbReference type="ARBA" id="ARBA00022723"/>
    </source>
</evidence>
<dbReference type="Pfam" id="PF00097">
    <property type="entry name" value="zf-C3HC4"/>
    <property type="match status" value="1"/>
</dbReference>
<evidence type="ECO:0000259" key="6">
    <source>
        <dbReference type="PROSITE" id="PS50089"/>
    </source>
</evidence>
<evidence type="ECO:0000313" key="9">
    <source>
        <dbReference type="Proteomes" id="UP000008837"/>
    </source>
</evidence>
<name>A8PX80_MALGO</name>
<dbReference type="PROSITE" id="PS50089">
    <property type="entry name" value="ZF_RING_2"/>
    <property type="match status" value="1"/>
</dbReference>